<keyword evidence="1 4" id="KW-0489">Methyltransferase</keyword>
<dbReference type="Pfam" id="PF08032">
    <property type="entry name" value="SpoU_sub_bind"/>
    <property type="match status" value="1"/>
</dbReference>
<dbReference type="Gene3D" id="3.30.1330.30">
    <property type="match status" value="1"/>
</dbReference>
<dbReference type="NCBIfam" id="TIGR00186">
    <property type="entry name" value="rRNA_methyl_3"/>
    <property type="match status" value="1"/>
</dbReference>
<dbReference type="OrthoDB" id="9794400at2"/>
<evidence type="ECO:0000313" key="4">
    <source>
        <dbReference type="EMBL" id="TDB67840.1"/>
    </source>
</evidence>
<dbReference type="InterPro" id="IPR029064">
    <property type="entry name" value="Ribosomal_eL30-like_sf"/>
</dbReference>
<gene>
    <name evidence="4" type="primary">rlmB</name>
    <name evidence="4" type="ORF">EZE20_02645</name>
</gene>
<dbReference type="PANTHER" id="PTHR46429">
    <property type="entry name" value="23S RRNA (GUANOSINE-2'-O-)-METHYLTRANSFERASE RLMB"/>
    <property type="match status" value="1"/>
</dbReference>
<dbReference type="RefSeq" id="WP_132114225.1">
    <property type="nucleotide sequence ID" value="NZ_SMJU01000002.1"/>
</dbReference>
<dbReference type="AlphaFoldDB" id="A0A4R4KI71"/>
<dbReference type="SUPFAM" id="SSF55315">
    <property type="entry name" value="L30e-like"/>
    <property type="match status" value="1"/>
</dbReference>
<name>A0A4R4KI71_9BACT</name>
<dbReference type="InterPro" id="IPR001537">
    <property type="entry name" value="SpoU_MeTrfase"/>
</dbReference>
<dbReference type="CDD" id="cd18103">
    <property type="entry name" value="SpoU-like_RlmB"/>
    <property type="match status" value="1"/>
</dbReference>
<dbReference type="GO" id="GO:0008173">
    <property type="term" value="F:RNA methyltransferase activity"/>
    <property type="evidence" value="ECO:0007669"/>
    <property type="project" value="InterPro"/>
</dbReference>
<dbReference type="EMBL" id="SMJU01000002">
    <property type="protein sequence ID" value="TDB67840.1"/>
    <property type="molecule type" value="Genomic_DNA"/>
</dbReference>
<keyword evidence="2 4" id="KW-0808">Transferase</keyword>
<dbReference type="InterPro" id="IPR004441">
    <property type="entry name" value="rRNA_MeTrfase_TrmH"/>
</dbReference>
<evidence type="ECO:0000256" key="2">
    <source>
        <dbReference type="ARBA" id="ARBA00022679"/>
    </source>
</evidence>
<feature type="domain" description="RNA 2-O ribose methyltransferase substrate binding" evidence="3">
    <location>
        <begin position="19"/>
        <end position="90"/>
    </location>
</feature>
<keyword evidence="5" id="KW-1185">Reference proteome</keyword>
<dbReference type="InterPro" id="IPR029026">
    <property type="entry name" value="tRNA_m1G_MTases_N"/>
</dbReference>
<dbReference type="SUPFAM" id="SSF75217">
    <property type="entry name" value="alpha/beta knot"/>
    <property type="match status" value="1"/>
</dbReference>
<dbReference type="Gene3D" id="3.40.1280.10">
    <property type="match status" value="1"/>
</dbReference>
<evidence type="ECO:0000256" key="1">
    <source>
        <dbReference type="ARBA" id="ARBA00022603"/>
    </source>
</evidence>
<evidence type="ECO:0000259" key="3">
    <source>
        <dbReference type="SMART" id="SM00967"/>
    </source>
</evidence>
<dbReference type="InterPro" id="IPR029028">
    <property type="entry name" value="Alpha/beta_knot_MTases"/>
</dbReference>
<comment type="caution">
    <text evidence="4">The sequence shown here is derived from an EMBL/GenBank/DDBJ whole genome shotgun (WGS) entry which is preliminary data.</text>
</comment>
<dbReference type="GO" id="GO:0003723">
    <property type="term" value="F:RNA binding"/>
    <property type="evidence" value="ECO:0007669"/>
    <property type="project" value="InterPro"/>
</dbReference>
<dbReference type="Pfam" id="PF00588">
    <property type="entry name" value="SpoU_methylase"/>
    <property type="match status" value="1"/>
</dbReference>
<evidence type="ECO:0000313" key="5">
    <source>
        <dbReference type="Proteomes" id="UP000295706"/>
    </source>
</evidence>
<dbReference type="SMART" id="SM00967">
    <property type="entry name" value="SpoU_sub_bind"/>
    <property type="match status" value="1"/>
</dbReference>
<accession>A0A4R4KI71</accession>
<dbReference type="InterPro" id="IPR013123">
    <property type="entry name" value="SpoU_subst-bd"/>
</dbReference>
<dbReference type="PANTHER" id="PTHR46429:SF1">
    <property type="entry name" value="23S RRNA (GUANOSINE-2'-O-)-METHYLTRANSFERASE RLMB"/>
    <property type="match status" value="1"/>
</dbReference>
<protein>
    <submittedName>
        <fullName evidence="4">23S rRNA (Guanosine(2251)-2'-O)-methyltransferase RlmB</fullName>
    </submittedName>
</protein>
<dbReference type="GO" id="GO:0032259">
    <property type="term" value="P:methylation"/>
    <property type="evidence" value="ECO:0007669"/>
    <property type="project" value="UniProtKB-KW"/>
</dbReference>
<dbReference type="GO" id="GO:0006396">
    <property type="term" value="P:RNA processing"/>
    <property type="evidence" value="ECO:0007669"/>
    <property type="project" value="InterPro"/>
</dbReference>
<dbReference type="GO" id="GO:0005829">
    <property type="term" value="C:cytosol"/>
    <property type="evidence" value="ECO:0007669"/>
    <property type="project" value="TreeGrafter"/>
</dbReference>
<proteinExistence type="predicted"/>
<reference evidence="4 5" key="1">
    <citation type="submission" date="2019-02" db="EMBL/GenBank/DDBJ databases">
        <title>Arundinibacter roseus gen. nov., sp. nov., a new member of the family Cytophagaceae.</title>
        <authorList>
            <person name="Szuroczki S."/>
            <person name="Khayer B."/>
            <person name="Sproer C."/>
            <person name="Toumi M."/>
            <person name="Szabo A."/>
            <person name="Felfoldi T."/>
            <person name="Schumann P."/>
            <person name="Toth E."/>
        </authorList>
    </citation>
    <scope>NUCLEOTIDE SEQUENCE [LARGE SCALE GENOMIC DNA]</scope>
    <source>
        <strain evidence="4 5">DMA-k-7a</strain>
    </source>
</reference>
<dbReference type="Proteomes" id="UP000295706">
    <property type="component" value="Unassembled WGS sequence"/>
</dbReference>
<organism evidence="4 5">
    <name type="scientific">Arundinibacter roseus</name>
    <dbReference type="NCBI Taxonomy" id="2070510"/>
    <lineage>
        <taxon>Bacteria</taxon>
        <taxon>Pseudomonadati</taxon>
        <taxon>Bacteroidota</taxon>
        <taxon>Cytophagia</taxon>
        <taxon>Cytophagales</taxon>
        <taxon>Spirosomataceae</taxon>
        <taxon>Arundinibacter</taxon>
    </lineage>
</organism>
<sequence length="256" mass="28504">MEKRRYPIRKTPSIPKSDMVFGVQSVLETLRSGKEIERLLIQKDQVFPDIQKLAVELQVPLSRVPLEKLNRLTRKNHQGVLCFVSPIRYVPVHNVLTQVFEDGKTPLFLMLDRVTDVRNFGAIARTAECAGSQALLVPFKGGAQINADAMKTSSGALNYLPVCREGSILDTLHYLRDSGLQVVACTEKGTDNLYEVDFTVPTVIIMGSEEDGISEQLLKLSDHKVRIPLMGQVESLNVAAATSVILYEVVRQRVQS</sequence>